<accession>A0A0B5F0E5</accession>
<dbReference type="SUPFAM" id="SSF51735">
    <property type="entry name" value="NAD(P)-binding Rossmann-fold domains"/>
    <property type="match status" value="1"/>
</dbReference>
<protein>
    <submittedName>
        <fullName evidence="2">NADPH:quinone reductase</fullName>
    </submittedName>
</protein>
<sequence length="325" mass="33123">MRSVRFTEYGGPEVLALDDRAAEPVPGEDEVLVEVTHAGVTFADVMFRRGQIPVGLPFAPGLEAVGTVRATGSAVTGVRAGQRVAALCLGGGALSERVVAKAGLTVPLEGALAGLGSAAAAGMITNGVTAWGLVHAAARIGAGDTVLVLAAAGGVGTAVAQLAKAAGARLVIGAVGSPEKAARLTDPAYDAVTTYASLAAEVERHTGERGVDHAFDSVGGEPRTAVDKLLAPFGRHVIYGDAAQQDTQYPGNHVWFTNSALVGYNLGDVAGRDPALLRSHLESALRALAEGRLRGEPATAAPEEIAKVHTELESRASTGKYVVAW</sequence>
<feature type="domain" description="Enoyl reductase (ER)" evidence="1">
    <location>
        <begin position="10"/>
        <end position="323"/>
    </location>
</feature>
<dbReference type="InterPro" id="IPR013154">
    <property type="entry name" value="ADH-like_N"/>
</dbReference>
<dbReference type="Pfam" id="PF08240">
    <property type="entry name" value="ADH_N"/>
    <property type="match status" value="1"/>
</dbReference>
<dbReference type="InterPro" id="IPR036291">
    <property type="entry name" value="NAD(P)-bd_dom_sf"/>
</dbReference>
<evidence type="ECO:0000259" key="1">
    <source>
        <dbReference type="SMART" id="SM00829"/>
    </source>
</evidence>
<dbReference type="GO" id="GO:0008270">
    <property type="term" value="F:zinc ion binding"/>
    <property type="evidence" value="ECO:0007669"/>
    <property type="project" value="InterPro"/>
</dbReference>
<dbReference type="InterPro" id="IPR011032">
    <property type="entry name" value="GroES-like_sf"/>
</dbReference>
<proteinExistence type="predicted"/>
<evidence type="ECO:0000313" key="3">
    <source>
        <dbReference type="Proteomes" id="UP000031523"/>
    </source>
</evidence>
<dbReference type="Pfam" id="PF00107">
    <property type="entry name" value="ADH_zinc_N"/>
    <property type="match status" value="1"/>
</dbReference>
<dbReference type="PROSITE" id="PS01162">
    <property type="entry name" value="QOR_ZETA_CRYSTAL"/>
    <property type="match status" value="1"/>
</dbReference>
<evidence type="ECO:0000313" key="2">
    <source>
        <dbReference type="EMBL" id="AJE85070.1"/>
    </source>
</evidence>
<name>A0A0B5F0E5_STRA4</name>
<organism evidence="2 3">
    <name type="scientific">Streptomyces albus (strain ATCC 21838 / DSM 41398 / FERM P-419 / JCM 4703 / NBRC 107858)</name>
    <dbReference type="NCBI Taxonomy" id="1081613"/>
    <lineage>
        <taxon>Bacteria</taxon>
        <taxon>Bacillati</taxon>
        <taxon>Actinomycetota</taxon>
        <taxon>Actinomycetes</taxon>
        <taxon>Kitasatosporales</taxon>
        <taxon>Streptomycetaceae</taxon>
        <taxon>Streptomyces</taxon>
    </lineage>
</organism>
<dbReference type="SMART" id="SM00829">
    <property type="entry name" value="PKS_ER"/>
    <property type="match status" value="1"/>
</dbReference>
<reference evidence="2 3" key="1">
    <citation type="submission" date="2015-01" db="EMBL/GenBank/DDBJ databases">
        <title>Enhanced salinomycin production by adjusting the supply of polyketide extender units in Streptomyce albus DSM 41398.</title>
        <authorList>
            <person name="Lu C."/>
        </authorList>
    </citation>
    <scope>NUCLEOTIDE SEQUENCE [LARGE SCALE GENOMIC DNA]</scope>
    <source>
        <strain evidence="3">ATCC 21838 / DSM 41398 / FERM P-419 / JCM 4703 / NBRC 107858</strain>
    </source>
</reference>
<dbReference type="InterPro" id="IPR020843">
    <property type="entry name" value="ER"/>
</dbReference>
<dbReference type="PANTHER" id="PTHR43677:SF4">
    <property type="entry name" value="QUINONE OXIDOREDUCTASE-LIKE PROTEIN 2"/>
    <property type="match status" value="1"/>
</dbReference>
<dbReference type="KEGG" id="sals:SLNWT_4694"/>
<dbReference type="InterPro" id="IPR002364">
    <property type="entry name" value="Quin_OxRdtase/zeta-crystal_CS"/>
</dbReference>
<dbReference type="Gene3D" id="3.90.180.10">
    <property type="entry name" value="Medium-chain alcohol dehydrogenases, catalytic domain"/>
    <property type="match status" value="1"/>
</dbReference>
<gene>
    <name evidence="2" type="ORF">SLNWT_4694</name>
</gene>
<dbReference type="AlphaFoldDB" id="A0A0B5F0E5"/>
<dbReference type="Proteomes" id="UP000031523">
    <property type="component" value="Chromosome"/>
</dbReference>
<dbReference type="InterPro" id="IPR051397">
    <property type="entry name" value="Zn-ADH-like_protein"/>
</dbReference>
<dbReference type="InterPro" id="IPR013149">
    <property type="entry name" value="ADH-like_C"/>
</dbReference>
<dbReference type="SUPFAM" id="SSF50129">
    <property type="entry name" value="GroES-like"/>
    <property type="match status" value="1"/>
</dbReference>
<dbReference type="PANTHER" id="PTHR43677">
    <property type="entry name" value="SHORT-CHAIN DEHYDROGENASE/REDUCTASE"/>
    <property type="match status" value="1"/>
</dbReference>
<keyword evidence="3" id="KW-1185">Reference proteome</keyword>
<dbReference type="GO" id="GO:0016491">
    <property type="term" value="F:oxidoreductase activity"/>
    <property type="evidence" value="ECO:0007669"/>
    <property type="project" value="InterPro"/>
</dbReference>
<dbReference type="EMBL" id="CP010519">
    <property type="protein sequence ID" value="AJE85070.1"/>
    <property type="molecule type" value="Genomic_DNA"/>
</dbReference>
<dbReference type="Gene3D" id="3.40.50.720">
    <property type="entry name" value="NAD(P)-binding Rossmann-like Domain"/>
    <property type="match status" value="1"/>
</dbReference>